<dbReference type="Gene3D" id="3.90.1510.10">
    <property type="entry name" value="Glycerate kinase, domain 2"/>
    <property type="match status" value="1"/>
</dbReference>
<dbReference type="GO" id="GO:0031388">
    <property type="term" value="P:organic acid phosphorylation"/>
    <property type="evidence" value="ECO:0007669"/>
    <property type="project" value="UniProtKB-UniRule"/>
</dbReference>
<gene>
    <name evidence="5" type="ORF">SAMN05192553_10932</name>
</gene>
<protein>
    <submittedName>
        <fullName evidence="5">Glycerate kinase</fullName>
    </submittedName>
</protein>
<keyword evidence="6" id="KW-1185">Reference proteome</keyword>
<dbReference type="RefSeq" id="WP_092178003.1">
    <property type="nucleotide sequence ID" value="NZ_FNZH01000009.1"/>
</dbReference>
<dbReference type="OrthoDB" id="9774290at2"/>
<dbReference type="SUPFAM" id="SSF110738">
    <property type="entry name" value="Glycerate kinase I"/>
    <property type="match status" value="1"/>
</dbReference>
<dbReference type="PIRSF" id="PIRSF006078">
    <property type="entry name" value="GlxK"/>
    <property type="match status" value="1"/>
</dbReference>
<keyword evidence="3 4" id="KW-0418">Kinase</keyword>
<dbReference type="EMBL" id="FNZH01000009">
    <property type="protein sequence ID" value="SEJ70676.1"/>
    <property type="molecule type" value="Genomic_DNA"/>
</dbReference>
<dbReference type="InterPro" id="IPR018197">
    <property type="entry name" value="Glycerate_kinase_RE-like"/>
</dbReference>
<evidence type="ECO:0000256" key="4">
    <source>
        <dbReference type="PIRNR" id="PIRNR006078"/>
    </source>
</evidence>
<dbReference type="Gene3D" id="3.40.50.10350">
    <property type="entry name" value="Glycerate kinase, domain 1"/>
    <property type="match status" value="1"/>
</dbReference>
<dbReference type="STRING" id="1416801.SAMN05192553_10932"/>
<reference evidence="6" key="1">
    <citation type="submission" date="2016-10" db="EMBL/GenBank/DDBJ databases">
        <authorList>
            <person name="Varghese N."/>
            <person name="Submissions S."/>
        </authorList>
    </citation>
    <scope>NUCLEOTIDE SEQUENCE [LARGE SCALE GENOMIC DNA]</scope>
    <source>
        <strain evidence="6">IBRC-M 10761</strain>
    </source>
</reference>
<dbReference type="InterPro" id="IPR036129">
    <property type="entry name" value="Glycerate_kinase_sf"/>
</dbReference>
<name>A0A1H7B0H3_9BACT</name>
<proteinExistence type="inferred from homology"/>
<organism evidence="5 6">
    <name type="scientific">Cyclobacterium xiamenense</name>
    <dbReference type="NCBI Taxonomy" id="1297121"/>
    <lineage>
        <taxon>Bacteria</taxon>
        <taxon>Pseudomonadati</taxon>
        <taxon>Bacteroidota</taxon>
        <taxon>Cytophagia</taxon>
        <taxon>Cytophagales</taxon>
        <taxon>Cyclobacteriaceae</taxon>
        <taxon>Cyclobacterium</taxon>
    </lineage>
</organism>
<evidence type="ECO:0000313" key="6">
    <source>
        <dbReference type="Proteomes" id="UP000199403"/>
    </source>
</evidence>
<dbReference type="AlphaFoldDB" id="A0A1H7B0H3"/>
<dbReference type="InterPro" id="IPR018193">
    <property type="entry name" value="Glyc_kinase_flavodox-like_fold"/>
</dbReference>
<dbReference type="Proteomes" id="UP000199403">
    <property type="component" value="Unassembled WGS sequence"/>
</dbReference>
<dbReference type="InterPro" id="IPR004381">
    <property type="entry name" value="Glycerate_kinase"/>
</dbReference>
<evidence type="ECO:0000256" key="2">
    <source>
        <dbReference type="ARBA" id="ARBA00022679"/>
    </source>
</evidence>
<evidence type="ECO:0000256" key="3">
    <source>
        <dbReference type="ARBA" id="ARBA00022777"/>
    </source>
</evidence>
<dbReference type="NCBIfam" id="TIGR00045">
    <property type="entry name" value="glycerate kinase"/>
    <property type="match status" value="1"/>
</dbReference>
<evidence type="ECO:0000256" key="1">
    <source>
        <dbReference type="ARBA" id="ARBA00006284"/>
    </source>
</evidence>
<dbReference type="Pfam" id="PF02595">
    <property type="entry name" value="Gly_kinase"/>
    <property type="match status" value="1"/>
</dbReference>
<dbReference type="PANTHER" id="PTHR21599">
    <property type="entry name" value="GLYCERATE KINASE"/>
    <property type="match status" value="1"/>
</dbReference>
<dbReference type="GO" id="GO:0008887">
    <property type="term" value="F:glycerate kinase activity"/>
    <property type="evidence" value="ECO:0007669"/>
    <property type="project" value="UniProtKB-UniRule"/>
</dbReference>
<sequence length="372" mass="40150">MNWLIAPNAFKGTLEADHAAAIIAEVIGSFRRDDRIDSCPIADGGDGTCFLLSQQLGLEKVEAWVCGPLGRPKRGFFGYEPATRSAFLDVSTVSGIKGLTDYERDPWTCSTYGTGELIRLALAKGADQLVLGLGGSATIDMGTGILQALGLQFLDKNGRELIPFAPGFLAKIAHIQLPVRLPSLRITCLCDVGNTFFGPEGAVPVFGPQKGLTEPKQGPFLEAAGKLFALMQKKSKWALEDQACFGAAGGIALGLRAFFPVDLKQGARYFFEKTGMEERIRQADLVLTGEGRFDSQSAHGKGSYELLQLAKKDGKKCWLITSGEEGKDAGFDEVLRLPDLNFSSPRLTLEAESNLRAALLQRLNGSLDEYPV</sequence>
<evidence type="ECO:0000313" key="5">
    <source>
        <dbReference type="EMBL" id="SEJ70676.1"/>
    </source>
</evidence>
<accession>A0A1H7B0H3</accession>
<dbReference type="PANTHER" id="PTHR21599:SF0">
    <property type="entry name" value="GLYCERATE KINASE"/>
    <property type="match status" value="1"/>
</dbReference>
<comment type="similarity">
    <text evidence="1 4">Belongs to the glycerate kinase type-1 family.</text>
</comment>
<keyword evidence="2 4" id="KW-0808">Transferase</keyword>